<feature type="non-terminal residue" evidence="1">
    <location>
        <position position="133"/>
    </location>
</feature>
<keyword evidence="2" id="KW-1185">Reference proteome</keyword>
<organism evidence="1 2">
    <name type="scientific">Basidiobolus ranarum</name>
    <dbReference type="NCBI Taxonomy" id="34480"/>
    <lineage>
        <taxon>Eukaryota</taxon>
        <taxon>Fungi</taxon>
        <taxon>Fungi incertae sedis</taxon>
        <taxon>Zoopagomycota</taxon>
        <taxon>Entomophthoromycotina</taxon>
        <taxon>Basidiobolomycetes</taxon>
        <taxon>Basidiobolales</taxon>
        <taxon>Basidiobolaceae</taxon>
        <taxon>Basidiobolus</taxon>
    </lineage>
</organism>
<protein>
    <submittedName>
        <fullName evidence="1">Uncharacterized protein</fullName>
    </submittedName>
</protein>
<proteinExistence type="predicted"/>
<accession>A0ABR2VKW6</accession>
<sequence length="133" mass="15384">MHEVVLTDEEEETSEQKRIDSDTITEKLTCREVRAAFKGKDLLAFRGICQRPGSQQLLLDRDADSAKNAWEILVEHHEQKGLAHLILLQRKFLNSYMFEDSDVMPYVKAPKKNKINLIWIGSTLLNCKTVREL</sequence>
<dbReference type="Pfam" id="PF14223">
    <property type="entry name" value="Retrotran_gag_2"/>
    <property type="match status" value="1"/>
</dbReference>
<name>A0ABR2VKW6_9FUNG</name>
<dbReference type="Proteomes" id="UP001479436">
    <property type="component" value="Unassembled WGS sequence"/>
</dbReference>
<gene>
    <name evidence="1" type="ORF">K7432_017221</name>
</gene>
<comment type="caution">
    <text evidence="1">The sequence shown here is derived from an EMBL/GenBank/DDBJ whole genome shotgun (WGS) entry which is preliminary data.</text>
</comment>
<dbReference type="EMBL" id="JASJQH010010359">
    <property type="protein sequence ID" value="KAK9670942.1"/>
    <property type="molecule type" value="Genomic_DNA"/>
</dbReference>
<reference evidence="1 2" key="1">
    <citation type="submission" date="2023-04" db="EMBL/GenBank/DDBJ databases">
        <title>Genome of Basidiobolus ranarum AG-B5.</title>
        <authorList>
            <person name="Stajich J.E."/>
            <person name="Carter-House D."/>
            <person name="Gryganskyi A."/>
        </authorList>
    </citation>
    <scope>NUCLEOTIDE SEQUENCE [LARGE SCALE GENOMIC DNA]</scope>
    <source>
        <strain evidence="1 2">AG-B5</strain>
    </source>
</reference>
<evidence type="ECO:0000313" key="2">
    <source>
        <dbReference type="Proteomes" id="UP001479436"/>
    </source>
</evidence>
<evidence type="ECO:0000313" key="1">
    <source>
        <dbReference type="EMBL" id="KAK9670942.1"/>
    </source>
</evidence>